<protein>
    <recommendedName>
        <fullName evidence="4">Prepilin-type N-terminal cleavage/methylation domain-containing protein</fullName>
    </recommendedName>
</protein>
<dbReference type="AlphaFoldDB" id="A0A1Q9HPB2"/>
<gene>
    <name evidence="2" type="ORF">BIY22_15215</name>
</gene>
<evidence type="ECO:0000313" key="2">
    <source>
        <dbReference type="EMBL" id="OLQ92671.1"/>
    </source>
</evidence>
<dbReference type="SUPFAM" id="SSF54523">
    <property type="entry name" value="Pili subunits"/>
    <property type="match status" value="1"/>
</dbReference>
<dbReference type="NCBIfam" id="TIGR02532">
    <property type="entry name" value="IV_pilin_GFxxxE"/>
    <property type="match status" value="1"/>
</dbReference>
<comment type="caution">
    <text evidence="2">The sequence shown here is derived from an EMBL/GenBank/DDBJ whole genome shotgun (WGS) entry which is preliminary data.</text>
</comment>
<organism evidence="2 3">
    <name type="scientific">Vibrio panuliri</name>
    <dbReference type="NCBI Taxonomy" id="1381081"/>
    <lineage>
        <taxon>Bacteria</taxon>
        <taxon>Pseudomonadati</taxon>
        <taxon>Pseudomonadota</taxon>
        <taxon>Gammaproteobacteria</taxon>
        <taxon>Vibrionales</taxon>
        <taxon>Vibrionaceae</taxon>
        <taxon>Vibrio</taxon>
    </lineage>
</organism>
<feature type="transmembrane region" description="Helical" evidence="1">
    <location>
        <begin position="20"/>
        <end position="40"/>
    </location>
</feature>
<dbReference type="Pfam" id="PF07963">
    <property type="entry name" value="N_methyl"/>
    <property type="match status" value="1"/>
</dbReference>
<evidence type="ECO:0008006" key="4">
    <source>
        <dbReference type="Google" id="ProtNLM"/>
    </source>
</evidence>
<name>A0A1Q9HPB2_9VIBR</name>
<dbReference type="EMBL" id="MJMJ01000002">
    <property type="protein sequence ID" value="OLQ92671.1"/>
    <property type="molecule type" value="Genomic_DNA"/>
</dbReference>
<dbReference type="Proteomes" id="UP000186313">
    <property type="component" value="Unassembled WGS sequence"/>
</dbReference>
<dbReference type="InterPro" id="IPR031982">
    <property type="entry name" value="PilE-like"/>
</dbReference>
<dbReference type="RefSeq" id="WP_075706324.1">
    <property type="nucleotide sequence ID" value="NZ_MJMJ01000002.1"/>
</dbReference>
<sequence length="142" mass="15575">MAQVTQCMRSKKRLEAMTLIEMLVVLAIIAILTGIAIPSYQSILITSTRHVVISDLVRIQLQLETGYNGSFVDAASAITSGAICLVCESRQRDYIISVSAGADSYLISADPQQRQEQDHCLANRSDMITLDHTNSGQPESCW</sequence>
<dbReference type="STRING" id="1381081.BIY22_15215"/>
<dbReference type="OrthoDB" id="5906095at2"/>
<proteinExistence type="predicted"/>
<dbReference type="GO" id="GO:0043683">
    <property type="term" value="P:type IV pilus assembly"/>
    <property type="evidence" value="ECO:0007669"/>
    <property type="project" value="InterPro"/>
</dbReference>
<evidence type="ECO:0000313" key="3">
    <source>
        <dbReference type="Proteomes" id="UP000186313"/>
    </source>
</evidence>
<keyword evidence="1" id="KW-1133">Transmembrane helix</keyword>
<dbReference type="InterPro" id="IPR045584">
    <property type="entry name" value="Pilin-like"/>
</dbReference>
<dbReference type="Gene3D" id="3.30.700.10">
    <property type="entry name" value="Glycoprotein, Type 4 Pilin"/>
    <property type="match status" value="1"/>
</dbReference>
<keyword evidence="1" id="KW-0472">Membrane</keyword>
<dbReference type="InterPro" id="IPR012902">
    <property type="entry name" value="N_methyl_site"/>
</dbReference>
<reference evidence="2 3" key="1">
    <citation type="submission" date="2016-09" db="EMBL/GenBank/DDBJ databases">
        <title>Genomic Taxonomy of the Vibrionaceae.</title>
        <authorList>
            <person name="Gonzalez-Castillo A."/>
            <person name="Gomez-Gil B."/>
            <person name="Enciso-Ibarra K."/>
        </authorList>
    </citation>
    <scope>NUCLEOTIDE SEQUENCE [LARGE SCALE GENOMIC DNA]</scope>
    <source>
        <strain evidence="2 3">CAIM 703</strain>
    </source>
</reference>
<evidence type="ECO:0000256" key="1">
    <source>
        <dbReference type="SAM" id="Phobius"/>
    </source>
</evidence>
<keyword evidence="1" id="KW-0812">Transmembrane</keyword>
<accession>A0A1Q9HPB2</accession>
<dbReference type="Pfam" id="PF16732">
    <property type="entry name" value="ComP_DUS"/>
    <property type="match status" value="1"/>
</dbReference>